<evidence type="ECO:0000256" key="4">
    <source>
        <dbReference type="ARBA" id="ARBA00020268"/>
    </source>
</evidence>
<dbReference type="PANTHER" id="PTHR43298">
    <property type="entry name" value="MULTIDRUG RESISTANCE PROTEIN NORM-RELATED"/>
    <property type="match status" value="1"/>
</dbReference>
<dbReference type="RefSeq" id="WP_123738787.1">
    <property type="nucleotide sequence ID" value="NZ_RKHQ01000001.1"/>
</dbReference>
<evidence type="ECO:0000313" key="15">
    <source>
        <dbReference type="Proteomes" id="UP000275356"/>
    </source>
</evidence>
<dbReference type="PANTHER" id="PTHR43298:SF2">
    <property type="entry name" value="FMN_FAD EXPORTER YEEO-RELATED"/>
    <property type="match status" value="1"/>
</dbReference>
<keyword evidence="8 13" id="KW-0812">Transmembrane</keyword>
<evidence type="ECO:0000256" key="1">
    <source>
        <dbReference type="ARBA" id="ARBA00003408"/>
    </source>
</evidence>
<dbReference type="Proteomes" id="UP000275356">
    <property type="component" value="Unassembled WGS sequence"/>
</dbReference>
<feature type="transmembrane region" description="Helical" evidence="13">
    <location>
        <begin position="47"/>
        <end position="71"/>
    </location>
</feature>
<gene>
    <name evidence="14" type="ORF">EDD28_1224</name>
</gene>
<dbReference type="EMBL" id="RKHQ01000001">
    <property type="protein sequence ID" value="ROR96637.1"/>
    <property type="molecule type" value="Genomic_DNA"/>
</dbReference>
<accession>A0A3N2DA16</accession>
<dbReference type="Pfam" id="PF01554">
    <property type="entry name" value="MatE"/>
    <property type="match status" value="2"/>
</dbReference>
<comment type="caution">
    <text evidence="14">The sequence shown here is derived from an EMBL/GenBank/DDBJ whole genome shotgun (WGS) entry which is preliminary data.</text>
</comment>
<comment type="similarity">
    <text evidence="3">Belongs to the multi antimicrobial extrusion (MATE) (TC 2.A.66.1) family.</text>
</comment>
<evidence type="ECO:0000256" key="11">
    <source>
        <dbReference type="ARBA" id="ARBA00023136"/>
    </source>
</evidence>
<dbReference type="InterPro" id="IPR002528">
    <property type="entry name" value="MATE_fam"/>
</dbReference>
<dbReference type="PIRSF" id="PIRSF006603">
    <property type="entry name" value="DinF"/>
    <property type="match status" value="1"/>
</dbReference>
<evidence type="ECO:0000256" key="9">
    <source>
        <dbReference type="ARBA" id="ARBA00022989"/>
    </source>
</evidence>
<dbReference type="InterPro" id="IPR048279">
    <property type="entry name" value="MdtK-like"/>
</dbReference>
<evidence type="ECO:0000256" key="2">
    <source>
        <dbReference type="ARBA" id="ARBA00004651"/>
    </source>
</evidence>
<keyword evidence="5" id="KW-0813">Transport</keyword>
<evidence type="ECO:0000256" key="3">
    <source>
        <dbReference type="ARBA" id="ARBA00010199"/>
    </source>
</evidence>
<feature type="transmembrane region" description="Helical" evidence="13">
    <location>
        <begin position="246"/>
        <end position="269"/>
    </location>
</feature>
<feature type="transmembrane region" description="Helical" evidence="13">
    <location>
        <begin position="414"/>
        <end position="434"/>
    </location>
</feature>
<dbReference type="OrthoDB" id="5242355at2"/>
<keyword evidence="10" id="KW-0406">Ion transport</keyword>
<name>A0A3N2DA16_9MICO</name>
<feature type="transmembrane region" description="Helical" evidence="13">
    <location>
        <begin position="139"/>
        <end position="157"/>
    </location>
</feature>
<organism evidence="14 15">
    <name type="scientific">Salana multivorans</name>
    <dbReference type="NCBI Taxonomy" id="120377"/>
    <lineage>
        <taxon>Bacteria</taxon>
        <taxon>Bacillati</taxon>
        <taxon>Actinomycetota</taxon>
        <taxon>Actinomycetes</taxon>
        <taxon>Micrococcales</taxon>
        <taxon>Beutenbergiaceae</taxon>
        <taxon>Salana</taxon>
    </lineage>
</organism>
<keyword evidence="9 13" id="KW-1133">Transmembrane helix</keyword>
<dbReference type="AlphaFoldDB" id="A0A3N2DA16"/>
<feature type="transmembrane region" description="Helical" evidence="13">
    <location>
        <begin position="91"/>
        <end position="113"/>
    </location>
</feature>
<evidence type="ECO:0000256" key="5">
    <source>
        <dbReference type="ARBA" id="ARBA00022448"/>
    </source>
</evidence>
<feature type="transmembrane region" description="Helical" evidence="13">
    <location>
        <begin position="349"/>
        <end position="370"/>
    </location>
</feature>
<dbReference type="GO" id="GO:0005886">
    <property type="term" value="C:plasma membrane"/>
    <property type="evidence" value="ECO:0007669"/>
    <property type="project" value="UniProtKB-SubCell"/>
</dbReference>
<dbReference type="InterPro" id="IPR050222">
    <property type="entry name" value="MATE_MdtK"/>
</dbReference>
<comment type="subcellular location">
    <subcellularLocation>
        <location evidence="2">Cell membrane</location>
        <topology evidence="2">Multi-pass membrane protein</topology>
    </subcellularLocation>
</comment>
<dbReference type="NCBIfam" id="TIGR00797">
    <property type="entry name" value="matE"/>
    <property type="match status" value="1"/>
</dbReference>
<sequence length="450" mass="45512">MSTPSLDRRILALALPALGALIAEPLFVLVDSALVGHLGVAELAGLTLASTLLVTAVGLFVFLAYTTTASVGRLIGAGHPDRALRAGVDGIWLALGVGALVAAVGIAVAPWAIGLLGGPDLSPEVAAHAVTYLRTSLPGMPGMLAVLAATGVLRGLLDTRTPLVVAGIGAVVNAGLNALFIYGFGWGIGGSGAGTALVQLGMGAWLVAVVVRGTRATLGPGFSLRPSLDGVGGGLRDGFPLFLRTLTLRVAILLTVTVAATLGEIPLAAHQVVNSLWGFAAFALDALAIAAQALVGRALGAADEGEARSVLRRTLTWGAGAGLVIGAVLALLAHPLASLFTPDDVARSAAATGLYVIAVAMPLAGVVFVLDGVLIGAGDGTFLAWAGVASLVAYLPFLWIVWSHAPRGPGQEAAAVAWLWLAFAVAFMLARGIATYLRSRGSRWLVLGVR</sequence>
<feature type="transmembrane region" description="Helical" evidence="13">
    <location>
        <begin position="191"/>
        <end position="211"/>
    </location>
</feature>
<evidence type="ECO:0000256" key="8">
    <source>
        <dbReference type="ARBA" id="ARBA00022692"/>
    </source>
</evidence>
<evidence type="ECO:0000256" key="12">
    <source>
        <dbReference type="ARBA" id="ARBA00031636"/>
    </source>
</evidence>
<evidence type="ECO:0000256" key="10">
    <source>
        <dbReference type="ARBA" id="ARBA00023065"/>
    </source>
</evidence>
<keyword evidence="15" id="KW-1185">Reference proteome</keyword>
<evidence type="ECO:0000256" key="6">
    <source>
        <dbReference type="ARBA" id="ARBA00022449"/>
    </source>
</evidence>
<evidence type="ECO:0000256" key="13">
    <source>
        <dbReference type="SAM" id="Phobius"/>
    </source>
</evidence>
<feature type="transmembrane region" description="Helical" evidence="13">
    <location>
        <begin position="315"/>
        <end position="337"/>
    </location>
</feature>
<protein>
    <recommendedName>
        <fullName evidence="4">Probable multidrug resistance protein NorM</fullName>
    </recommendedName>
    <alternativeName>
        <fullName evidence="12">Multidrug-efflux transporter</fullName>
    </alternativeName>
</protein>
<reference evidence="14 15" key="1">
    <citation type="submission" date="2018-11" db="EMBL/GenBank/DDBJ databases">
        <title>Sequencing the genomes of 1000 actinobacteria strains.</title>
        <authorList>
            <person name="Klenk H.-P."/>
        </authorList>
    </citation>
    <scope>NUCLEOTIDE SEQUENCE [LARGE SCALE GENOMIC DNA]</scope>
    <source>
        <strain evidence="14 15">DSM 13521</strain>
    </source>
</reference>
<feature type="transmembrane region" description="Helical" evidence="13">
    <location>
        <begin position="164"/>
        <end position="185"/>
    </location>
</feature>
<dbReference type="GO" id="GO:0015297">
    <property type="term" value="F:antiporter activity"/>
    <property type="evidence" value="ECO:0007669"/>
    <property type="project" value="UniProtKB-KW"/>
</dbReference>
<keyword evidence="11 13" id="KW-0472">Membrane</keyword>
<dbReference type="GO" id="GO:0042910">
    <property type="term" value="F:xenobiotic transmembrane transporter activity"/>
    <property type="evidence" value="ECO:0007669"/>
    <property type="project" value="InterPro"/>
</dbReference>
<feature type="transmembrane region" description="Helical" evidence="13">
    <location>
        <begin position="382"/>
        <end position="402"/>
    </location>
</feature>
<keyword evidence="6" id="KW-0050">Antiport</keyword>
<proteinExistence type="inferred from homology"/>
<evidence type="ECO:0000313" key="14">
    <source>
        <dbReference type="EMBL" id="ROR96637.1"/>
    </source>
</evidence>
<keyword evidence="7" id="KW-1003">Cell membrane</keyword>
<comment type="function">
    <text evidence="1">Multidrug efflux pump.</text>
</comment>
<feature type="transmembrane region" description="Helical" evidence="13">
    <location>
        <begin position="275"/>
        <end position="295"/>
    </location>
</feature>
<dbReference type="GO" id="GO:0006811">
    <property type="term" value="P:monoatomic ion transport"/>
    <property type="evidence" value="ECO:0007669"/>
    <property type="project" value="UniProtKB-KW"/>
</dbReference>
<evidence type="ECO:0000256" key="7">
    <source>
        <dbReference type="ARBA" id="ARBA00022475"/>
    </source>
</evidence>